<proteinExistence type="predicted"/>
<protein>
    <submittedName>
        <fullName evidence="2">Uncharacterized protein</fullName>
    </submittedName>
</protein>
<accession>A0A7S2YXC3</accession>
<name>A0A7S2YXC3_9CHLO</name>
<gene>
    <name evidence="2" type="ORF">CLAU1311_LOCUS1249</name>
</gene>
<keyword evidence="1" id="KW-0812">Transmembrane</keyword>
<evidence type="ECO:0000313" key="2">
    <source>
        <dbReference type="EMBL" id="CAE0010656.1"/>
    </source>
</evidence>
<evidence type="ECO:0000256" key="1">
    <source>
        <dbReference type="SAM" id="Phobius"/>
    </source>
</evidence>
<organism evidence="2">
    <name type="scientific">Chloropicon laureae</name>
    <dbReference type="NCBI Taxonomy" id="464258"/>
    <lineage>
        <taxon>Eukaryota</taxon>
        <taxon>Viridiplantae</taxon>
        <taxon>Chlorophyta</taxon>
        <taxon>Chloropicophyceae</taxon>
        <taxon>Chloropicales</taxon>
        <taxon>Chloropicaceae</taxon>
        <taxon>Chloropicon</taxon>
    </lineage>
</organism>
<sequence>MASSSEGPERSKGAGTGFLFERSLDGINTFLKPLNLKPKKRVESIKDVAFARLERTKKFVNGIDIDLRKKIYKEYNETLEAIAPDLKNMGQVTGNQMLAALMIPMNDKKDKKWREDLGVYPELTQTVVRPILQPFCDGLWEPFDGFIGSFKRETYMYIGIAAVTGLVTGFGLGRCSAGGGGKK</sequence>
<dbReference type="AlphaFoldDB" id="A0A7S2YXC3"/>
<keyword evidence="1" id="KW-0472">Membrane</keyword>
<dbReference type="EMBL" id="HBHU01001936">
    <property type="protein sequence ID" value="CAE0010656.1"/>
    <property type="molecule type" value="Transcribed_RNA"/>
</dbReference>
<keyword evidence="1" id="KW-1133">Transmembrane helix</keyword>
<feature type="transmembrane region" description="Helical" evidence="1">
    <location>
        <begin position="155"/>
        <end position="173"/>
    </location>
</feature>
<reference evidence="2" key="1">
    <citation type="submission" date="2021-01" db="EMBL/GenBank/DDBJ databases">
        <authorList>
            <person name="Corre E."/>
            <person name="Pelletier E."/>
            <person name="Niang G."/>
            <person name="Scheremetjew M."/>
            <person name="Finn R."/>
            <person name="Kale V."/>
            <person name="Holt S."/>
            <person name="Cochrane G."/>
            <person name="Meng A."/>
            <person name="Brown T."/>
            <person name="Cohen L."/>
        </authorList>
    </citation>
    <scope>NUCLEOTIDE SEQUENCE</scope>
    <source>
        <strain evidence="2">RCC856</strain>
    </source>
</reference>